<dbReference type="Pfam" id="PF05359">
    <property type="entry name" value="DUF748"/>
    <property type="match status" value="1"/>
</dbReference>
<keyword evidence="1" id="KW-0175">Coiled coil</keyword>
<dbReference type="PANTHER" id="PTHR30441">
    <property type="entry name" value="DUF748 DOMAIN-CONTAINING PROTEIN"/>
    <property type="match status" value="1"/>
</dbReference>
<name>A0A2H0XU10_UNCSA</name>
<dbReference type="InterPro" id="IPR052894">
    <property type="entry name" value="AsmA-related"/>
</dbReference>
<proteinExistence type="predicted"/>
<evidence type="ECO:0000313" key="2">
    <source>
        <dbReference type="EMBL" id="PIS28426.1"/>
    </source>
</evidence>
<dbReference type="GO" id="GO:0005886">
    <property type="term" value="C:plasma membrane"/>
    <property type="evidence" value="ECO:0007669"/>
    <property type="project" value="TreeGrafter"/>
</dbReference>
<dbReference type="InterPro" id="IPR008023">
    <property type="entry name" value="DUF748"/>
</dbReference>
<gene>
    <name evidence="2" type="ORF">COT42_08125</name>
</gene>
<accession>A0A2H0XU10</accession>
<feature type="coiled-coil region" evidence="1">
    <location>
        <begin position="481"/>
        <end position="523"/>
    </location>
</feature>
<evidence type="ECO:0000313" key="3">
    <source>
        <dbReference type="Proteomes" id="UP000231343"/>
    </source>
</evidence>
<evidence type="ECO:0000256" key="1">
    <source>
        <dbReference type="SAM" id="Coils"/>
    </source>
</evidence>
<comment type="caution">
    <text evidence="2">The sequence shown here is derived from an EMBL/GenBank/DDBJ whole genome shotgun (WGS) entry which is preliminary data.</text>
</comment>
<protein>
    <submittedName>
        <fullName evidence="2">Uncharacterized protein</fullName>
    </submittedName>
</protein>
<feature type="non-terminal residue" evidence="2">
    <location>
        <position position="1"/>
    </location>
</feature>
<dbReference type="AlphaFoldDB" id="A0A2H0XU10"/>
<dbReference type="GO" id="GO:0090313">
    <property type="term" value="P:regulation of protein targeting to membrane"/>
    <property type="evidence" value="ECO:0007669"/>
    <property type="project" value="TreeGrafter"/>
</dbReference>
<sequence>PIFKRQIIVKEISLVNPEILIEKGSSGEFNFSDMGGKSKSRTAEKPIAEKKDQGFSLIVDSFSIKNAKITYVDHVTKLKNEIKNANLKISGITLSLLKPIDFSFSAVATYQGKNIPISLAGGLRLDLSKKIASFPALNLKLAGEQANIAATASNWQAGPNIDFSISSKKLSLDPLLAIFVADQPKAKQKAKPGELTQKVNQALAKLPAKLKIHAQLDLENLTVLNFGVDKINAALSLAQKNLKAELKEIRLYEGRLSGLAKINLAAPGLSYTVKNLKLENFNAAPFSNAVVETFLTRLENYQDLSNKVFGRLDATLALSGQGVEASDIMANLSADGSLSLKDGELKRLKSLDAIADKIKTPALKQDLKISLLTADFSFANQLLDLKNLKLKDHDLNVFFDGGLDLKALKYVSGNRLKLRASPAATKELAREFNLLRDNEGWLEITLELTGSLKMPIPIPILDKPIEKVVGKIKAVIEAKKIEIVSQVSQEVEAKKAELKKEAEAKAEAEKARLKEEAKGQLKNLLKF</sequence>
<organism evidence="2 3">
    <name type="scientific">Candidatus Saganbacteria bacterium CG08_land_8_20_14_0_20_45_16</name>
    <dbReference type="NCBI Taxonomy" id="2014293"/>
    <lineage>
        <taxon>Bacteria</taxon>
        <taxon>Bacillati</taxon>
        <taxon>Saganbacteria</taxon>
    </lineage>
</organism>
<dbReference type="EMBL" id="PEYM01000133">
    <property type="protein sequence ID" value="PIS28426.1"/>
    <property type="molecule type" value="Genomic_DNA"/>
</dbReference>
<dbReference type="PANTHER" id="PTHR30441:SF8">
    <property type="entry name" value="DUF748 DOMAIN-CONTAINING PROTEIN"/>
    <property type="match status" value="1"/>
</dbReference>
<dbReference type="Proteomes" id="UP000231343">
    <property type="component" value="Unassembled WGS sequence"/>
</dbReference>
<reference evidence="2 3" key="1">
    <citation type="submission" date="2017-09" db="EMBL/GenBank/DDBJ databases">
        <title>Depth-based differentiation of microbial function through sediment-hosted aquifers and enrichment of novel symbionts in the deep terrestrial subsurface.</title>
        <authorList>
            <person name="Probst A.J."/>
            <person name="Ladd B."/>
            <person name="Jarett J.K."/>
            <person name="Geller-Mcgrath D.E."/>
            <person name="Sieber C.M."/>
            <person name="Emerson J.B."/>
            <person name="Anantharaman K."/>
            <person name="Thomas B.C."/>
            <person name="Malmstrom R."/>
            <person name="Stieglmeier M."/>
            <person name="Klingl A."/>
            <person name="Woyke T."/>
            <person name="Ryan C.M."/>
            <person name="Banfield J.F."/>
        </authorList>
    </citation>
    <scope>NUCLEOTIDE SEQUENCE [LARGE SCALE GENOMIC DNA]</scope>
    <source>
        <strain evidence="2">CG08_land_8_20_14_0_20_45_16</strain>
    </source>
</reference>